<keyword evidence="1" id="KW-1133">Transmembrane helix</keyword>
<evidence type="ECO:0000313" key="3">
    <source>
        <dbReference type="Proteomes" id="UP000326331"/>
    </source>
</evidence>
<protein>
    <recommendedName>
        <fullName evidence="4">DUF423 domain-containing protein</fullName>
    </recommendedName>
</protein>
<dbReference type="EMBL" id="CP042829">
    <property type="protein sequence ID" value="QFG03768.1"/>
    <property type="molecule type" value="Genomic_DNA"/>
</dbReference>
<gene>
    <name evidence="2" type="ORF">Tbon_10825</name>
</gene>
<dbReference type="Proteomes" id="UP000326331">
    <property type="component" value="Chromosome"/>
</dbReference>
<name>A0ABX6C500_9CHLR</name>
<reference evidence="2 3" key="1">
    <citation type="submission" date="2019-08" db="EMBL/GenBank/DDBJ databases">
        <authorList>
            <person name="Toschakov S.V."/>
        </authorList>
    </citation>
    <scope>NUCLEOTIDE SEQUENCE [LARGE SCALE GENOMIC DNA]</scope>
    <source>
        <strain evidence="2 3">3753O</strain>
    </source>
</reference>
<keyword evidence="1" id="KW-0812">Transmembrane</keyword>
<sequence>MTTMEREPRHSGGRAWLALLLFLLLTAGYLAALRATLGVSEVQSDRDAAVRDQVYLALHGGLLLLGAIAGFAAGRWINGLGLAWATLLVVALAVTMVAVQLASFELACSAGQNGLVRHWHC</sequence>
<proteinExistence type="predicted"/>
<feature type="transmembrane region" description="Helical" evidence="1">
    <location>
        <begin position="80"/>
        <end position="102"/>
    </location>
</feature>
<evidence type="ECO:0000313" key="2">
    <source>
        <dbReference type="EMBL" id="QFG03768.1"/>
    </source>
</evidence>
<keyword evidence="3" id="KW-1185">Reference proteome</keyword>
<reference evidence="2 3" key="2">
    <citation type="submission" date="2019-10" db="EMBL/GenBank/DDBJ databases">
        <title>Thermopilla bonchosmolovskayae gen. nov., sp. nov., a moderately thermophilic Chloroflexi bacterium from a Chukotka hot spring (Arctic, Russia), representing a novel classis Thermopillaia, which include previously uncultivated lineage OLB14.</title>
        <authorList>
            <person name="Kochetkova T.V."/>
            <person name="Zayulina K.S."/>
            <person name="Zhigarkov V.S."/>
            <person name="Minaev N.V."/>
            <person name="Novikov A."/>
            <person name="Toshchakov S.V."/>
            <person name="Elcheninov A.G."/>
            <person name="Kublanov I.V."/>
        </authorList>
    </citation>
    <scope>NUCLEOTIDE SEQUENCE [LARGE SCALE GENOMIC DNA]</scope>
    <source>
        <strain evidence="2 3">3753O</strain>
    </source>
</reference>
<keyword evidence="1" id="KW-0472">Membrane</keyword>
<evidence type="ECO:0008006" key="4">
    <source>
        <dbReference type="Google" id="ProtNLM"/>
    </source>
</evidence>
<dbReference type="RefSeq" id="WP_158067718.1">
    <property type="nucleotide sequence ID" value="NZ_CP042829.1"/>
</dbReference>
<accession>A0ABX6C500</accession>
<organism evidence="2 3">
    <name type="scientific">Tepidiforma bonchosmolovskayae</name>
    <dbReference type="NCBI Taxonomy" id="2601677"/>
    <lineage>
        <taxon>Bacteria</taxon>
        <taxon>Bacillati</taxon>
        <taxon>Chloroflexota</taxon>
        <taxon>Tepidiformia</taxon>
        <taxon>Tepidiformales</taxon>
        <taxon>Tepidiformaceae</taxon>
        <taxon>Tepidiforma</taxon>
    </lineage>
</organism>
<evidence type="ECO:0000256" key="1">
    <source>
        <dbReference type="SAM" id="Phobius"/>
    </source>
</evidence>
<feature type="transmembrane region" description="Helical" evidence="1">
    <location>
        <begin position="54"/>
        <end position="73"/>
    </location>
</feature>